<reference evidence="1 2" key="1">
    <citation type="submission" date="2019-04" db="EMBL/GenBank/DDBJ databases">
        <title>Crenobacter sp. nov.</title>
        <authorList>
            <person name="Shi S."/>
        </authorList>
    </citation>
    <scope>NUCLEOTIDE SEQUENCE [LARGE SCALE GENOMIC DNA]</scope>
    <source>
        <strain evidence="1 2">GY 70310</strain>
    </source>
</reference>
<dbReference type="OrthoDB" id="9789573at2"/>
<organism evidence="1 2">
    <name type="scientific">Crenobacter intestini</name>
    <dbReference type="NCBI Taxonomy" id="2563443"/>
    <lineage>
        <taxon>Bacteria</taxon>
        <taxon>Pseudomonadati</taxon>
        <taxon>Pseudomonadota</taxon>
        <taxon>Betaproteobacteria</taxon>
        <taxon>Neisseriales</taxon>
        <taxon>Neisseriaceae</taxon>
        <taxon>Crenobacter</taxon>
    </lineage>
</organism>
<dbReference type="Proteomes" id="UP000308891">
    <property type="component" value="Unassembled WGS sequence"/>
</dbReference>
<dbReference type="InterPro" id="IPR051411">
    <property type="entry name" value="Polyketide_trans_af380"/>
</dbReference>
<dbReference type="InterPro" id="IPR029058">
    <property type="entry name" value="AB_hydrolase_fold"/>
</dbReference>
<dbReference type="PANTHER" id="PTHR47751">
    <property type="entry name" value="SUPERFAMILY HYDROLASE, PUTATIVE (AFU_ORTHOLOGUE AFUA_2G16580)-RELATED"/>
    <property type="match status" value="1"/>
</dbReference>
<dbReference type="Gene3D" id="1.10.10.800">
    <property type="match status" value="1"/>
</dbReference>
<dbReference type="GO" id="GO:0016787">
    <property type="term" value="F:hydrolase activity"/>
    <property type="evidence" value="ECO:0007669"/>
    <property type="project" value="UniProtKB-KW"/>
</dbReference>
<dbReference type="SUPFAM" id="SSF53474">
    <property type="entry name" value="alpha/beta-Hydrolases"/>
    <property type="match status" value="1"/>
</dbReference>
<accession>A0A4T0US00</accession>
<proteinExistence type="predicted"/>
<sequence length="298" mass="32747">MLFERDVVFFSQGTPLAGRLLRNTDDEALPQPVVNVSGSWLTVKEQMPLLYARRLAEAGFTAFVWDFAGFGQSGGEIRQFEQPQRKIADIRAAADFVRGFSFTQGQKVAHLAVCASAQYTLRALAGGAALDAFVSVAGWYHDAASVAPFYGGAQGVATRLARADAAARVWAEQREVVAVPAYQAGNEQAAMFFELDYYANPARGAIAAWQNEMAEMSWRHWLTFDGLSAAAQVSTPTLIFHSDGAVLPDNARAVYARLRGPRDLVWSQGNQVDFYDLPDHVDRAMAALQPWLEQQLRP</sequence>
<evidence type="ECO:0000313" key="2">
    <source>
        <dbReference type="Proteomes" id="UP000308891"/>
    </source>
</evidence>
<dbReference type="AlphaFoldDB" id="A0A4T0US00"/>
<protein>
    <submittedName>
        <fullName evidence="1">Alpha/beta hydrolase</fullName>
    </submittedName>
</protein>
<gene>
    <name evidence="1" type="ORF">E5K04_10675</name>
</gene>
<dbReference type="RefSeq" id="WP_136553859.1">
    <property type="nucleotide sequence ID" value="NZ_STGJ01000011.1"/>
</dbReference>
<keyword evidence="1" id="KW-0378">Hydrolase</keyword>
<comment type="caution">
    <text evidence="1">The sequence shown here is derived from an EMBL/GenBank/DDBJ whole genome shotgun (WGS) entry which is preliminary data.</text>
</comment>
<dbReference type="Gene3D" id="3.40.50.1820">
    <property type="entry name" value="alpha/beta hydrolase"/>
    <property type="match status" value="1"/>
</dbReference>
<dbReference type="EMBL" id="STGJ01000011">
    <property type="protein sequence ID" value="TIC81376.1"/>
    <property type="molecule type" value="Genomic_DNA"/>
</dbReference>
<dbReference type="PANTHER" id="PTHR47751:SF1">
    <property type="entry name" value="SUPERFAMILY HYDROLASE, PUTATIVE (AFU_ORTHOLOGUE AFUA_2G16580)-RELATED"/>
    <property type="match status" value="1"/>
</dbReference>
<keyword evidence="2" id="KW-1185">Reference proteome</keyword>
<evidence type="ECO:0000313" key="1">
    <source>
        <dbReference type="EMBL" id="TIC81376.1"/>
    </source>
</evidence>
<name>A0A4T0US00_9NEIS</name>